<dbReference type="Pfam" id="PF09273">
    <property type="entry name" value="Rubis-subs-bind"/>
    <property type="match status" value="1"/>
</dbReference>
<keyword evidence="3" id="KW-0949">S-adenosyl-L-methionine</keyword>
<accession>A0A420XW98</accession>
<dbReference type="AlphaFoldDB" id="A0A420XW98"/>
<comment type="caution">
    <text evidence="6">The sequence shown here is derived from an EMBL/GenBank/DDBJ whole genome shotgun (WGS) entry which is preliminary data.</text>
</comment>
<evidence type="ECO:0000313" key="6">
    <source>
        <dbReference type="EMBL" id="RKU39963.1"/>
    </source>
</evidence>
<dbReference type="SUPFAM" id="SSF82199">
    <property type="entry name" value="SET domain"/>
    <property type="match status" value="1"/>
</dbReference>
<dbReference type="STRING" id="177199.A0A420XW98"/>
<evidence type="ECO:0000256" key="2">
    <source>
        <dbReference type="ARBA" id="ARBA00022679"/>
    </source>
</evidence>
<reference evidence="6 7" key="1">
    <citation type="submission" date="2018-08" db="EMBL/GenBank/DDBJ databases">
        <title>Draft genome of the lignicolous fungus Coniochaeta pulveracea.</title>
        <authorList>
            <person name="Borstlap C.J."/>
            <person name="De Witt R.N."/>
            <person name="Botha A."/>
            <person name="Volschenk H."/>
        </authorList>
    </citation>
    <scope>NUCLEOTIDE SEQUENCE [LARGE SCALE GENOMIC DNA]</scope>
    <source>
        <strain evidence="6 7">CAB683</strain>
    </source>
</reference>
<dbReference type="OrthoDB" id="341421at2759"/>
<dbReference type="Proteomes" id="UP000275385">
    <property type="component" value="Unassembled WGS sequence"/>
</dbReference>
<name>A0A420XW98_9PEZI</name>
<keyword evidence="1" id="KW-0489">Methyltransferase</keyword>
<proteinExistence type="predicted"/>
<feature type="region of interest" description="Disordered" evidence="4">
    <location>
        <begin position="1"/>
        <end position="45"/>
    </location>
</feature>
<dbReference type="PANTHER" id="PTHR13271">
    <property type="entry name" value="UNCHARACTERIZED PUTATIVE METHYLTRANSFERASE"/>
    <property type="match status" value="1"/>
</dbReference>
<protein>
    <recommendedName>
        <fullName evidence="5">Rubisco LSMT substrate-binding domain-containing protein</fullName>
    </recommendedName>
</protein>
<dbReference type="InterPro" id="IPR036464">
    <property type="entry name" value="Rubisco_LSMT_subst-bd_sf"/>
</dbReference>
<evidence type="ECO:0000256" key="3">
    <source>
        <dbReference type="ARBA" id="ARBA00022691"/>
    </source>
</evidence>
<feature type="compositionally biased region" description="Low complexity" evidence="4">
    <location>
        <begin position="1"/>
        <end position="12"/>
    </location>
</feature>
<dbReference type="GO" id="GO:0005634">
    <property type="term" value="C:nucleus"/>
    <property type="evidence" value="ECO:0007669"/>
    <property type="project" value="TreeGrafter"/>
</dbReference>
<gene>
    <name evidence="6" type="ORF">DL546_000023</name>
</gene>
<dbReference type="PANTHER" id="PTHR13271:SF34">
    <property type="entry name" value="N-LYSINE METHYLTRANSFERASE SETD6"/>
    <property type="match status" value="1"/>
</dbReference>
<feature type="domain" description="Rubisco LSMT substrate-binding" evidence="5">
    <location>
        <begin position="342"/>
        <end position="399"/>
    </location>
</feature>
<dbReference type="InterPro" id="IPR050600">
    <property type="entry name" value="SETD3_SETD6_MTase"/>
</dbReference>
<feature type="compositionally biased region" description="Acidic residues" evidence="4">
    <location>
        <begin position="157"/>
        <end position="176"/>
    </location>
</feature>
<organism evidence="6 7">
    <name type="scientific">Coniochaeta pulveracea</name>
    <dbReference type="NCBI Taxonomy" id="177199"/>
    <lineage>
        <taxon>Eukaryota</taxon>
        <taxon>Fungi</taxon>
        <taxon>Dikarya</taxon>
        <taxon>Ascomycota</taxon>
        <taxon>Pezizomycotina</taxon>
        <taxon>Sordariomycetes</taxon>
        <taxon>Sordariomycetidae</taxon>
        <taxon>Coniochaetales</taxon>
        <taxon>Coniochaetaceae</taxon>
        <taxon>Coniochaeta</taxon>
    </lineage>
</organism>
<evidence type="ECO:0000256" key="4">
    <source>
        <dbReference type="SAM" id="MobiDB-lite"/>
    </source>
</evidence>
<sequence length="431" mass="48611">PRPSIISTSTSPLPQLLPSIFTPQDADPDSLTGADEDGVEDPTNNQDSWTRLILCLLYEQFQGARSKWRPYLDILPERFNTPMFWSGEEIAELQASSVVQRIGRDEADEMIAAKIVPVVRANEAVFFPDGKVLGDEELVELARRMGSTIMAYAFDLEKEEDEEPPEGEEEDEWVEDREEKTELGMVPMADVLNADAEFNAHINHGEDALTAVSLREIKAGEEVLNYYGPLANGELLRRYGYVTPKHARWDVVELSWDLVSAALREVLDVDDATWGKALEKIDDEEIEDGFVIEWGSEEPDSEGRVSANVEFHGLPEELGEQVKAFLKVLKKVDGRMAQRLESSDRRKEVYLRSVLRALEARTAQYPTTLDADLHLQRAQRPEGSKGMALTVRIGEKNLLREAAKWISSELATLDQDVVMTDEPSAKRQRQR</sequence>
<feature type="non-terminal residue" evidence="6">
    <location>
        <position position="1"/>
    </location>
</feature>
<keyword evidence="7" id="KW-1185">Reference proteome</keyword>
<dbReference type="GO" id="GO:0016279">
    <property type="term" value="F:protein-lysine N-methyltransferase activity"/>
    <property type="evidence" value="ECO:0007669"/>
    <property type="project" value="TreeGrafter"/>
</dbReference>
<dbReference type="GO" id="GO:0032259">
    <property type="term" value="P:methylation"/>
    <property type="evidence" value="ECO:0007669"/>
    <property type="project" value="UniProtKB-KW"/>
</dbReference>
<dbReference type="Gene3D" id="3.90.1420.10">
    <property type="entry name" value="Rubisco LSMT, substrate-binding domain"/>
    <property type="match status" value="1"/>
</dbReference>
<dbReference type="InterPro" id="IPR015353">
    <property type="entry name" value="Rubisco_LSMT_subst-bd"/>
</dbReference>
<dbReference type="EMBL" id="QVQW01000129">
    <property type="protein sequence ID" value="RKU39963.1"/>
    <property type="molecule type" value="Genomic_DNA"/>
</dbReference>
<keyword evidence="2" id="KW-0808">Transferase</keyword>
<feature type="region of interest" description="Disordered" evidence="4">
    <location>
        <begin position="157"/>
        <end position="178"/>
    </location>
</feature>
<dbReference type="Gene3D" id="3.90.1410.10">
    <property type="entry name" value="set domain protein methyltransferase, domain 1"/>
    <property type="match status" value="1"/>
</dbReference>
<dbReference type="InterPro" id="IPR046341">
    <property type="entry name" value="SET_dom_sf"/>
</dbReference>
<dbReference type="SUPFAM" id="SSF81822">
    <property type="entry name" value="RuBisCo LSMT C-terminal, substrate-binding domain"/>
    <property type="match status" value="1"/>
</dbReference>
<evidence type="ECO:0000256" key="1">
    <source>
        <dbReference type="ARBA" id="ARBA00022603"/>
    </source>
</evidence>
<evidence type="ECO:0000313" key="7">
    <source>
        <dbReference type="Proteomes" id="UP000275385"/>
    </source>
</evidence>
<evidence type="ECO:0000259" key="5">
    <source>
        <dbReference type="Pfam" id="PF09273"/>
    </source>
</evidence>